<gene>
    <name evidence="5" type="primary">Vigan.02G205400</name>
    <name evidence="5" type="ORF">VIGAN_02205400</name>
</gene>
<dbReference type="Proteomes" id="UP000291084">
    <property type="component" value="Chromosome 2"/>
</dbReference>
<proteinExistence type="predicted"/>
<dbReference type="GO" id="GO:0010227">
    <property type="term" value="P:floral organ abscission"/>
    <property type="evidence" value="ECO:0007669"/>
    <property type="project" value="InterPro"/>
</dbReference>
<evidence type="ECO:0008006" key="7">
    <source>
        <dbReference type="Google" id="ProtNLM"/>
    </source>
</evidence>
<dbReference type="EMBL" id="AP015035">
    <property type="protein sequence ID" value="BAT79214.1"/>
    <property type="molecule type" value="Genomic_DNA"/>
</dbReference>
<comment type="subcellular location">
    <subcellularLocation>
        <location evidence="1">Secreted</location>
        <location evidence="1">Extracellular space</location>
    </subcellularLocation>
</comment>
<dbReference type="PANTHER" id="PTHR33599:SF15">
    <property type="entry name" value="PROTEIN IDA-LIKE 2"/>
    <property type="match status" value="1"/>
</dbReference>
<evidence type="ECO:0000256" key="1">
    <source>
        <dbReference type="ARBA" id="ARBA00004239"/>
    </source>
</evidence>
<keyword evidence="6" id="KW-1185">Reference proteome</keyword>
<evidence type="ECO:0000256" key="4">
    <source>
        <dbReference type="SAM" id="SignalP"/>
    </source>
</evidence>
<evidence type="ECO:0000313" key="5">
    <source>
        <dbReference type="EMBL" id="BAT79214.1"/>
    </source>
</evidence>
<dbReference type="PANTHER" id="PTHR33599">
    <property type="entry name" value="PROTEIN IDA-LIKE 5"/>
    <property type="match status" value="1"/>
</dbReference>
<dbReference type="GO" id="GO:0005576">
    <property type="term" value="C:extracellular region"/>
    <property type="evidence" value="ECO:0007669"/>
    <property type="project" value="UniProtKB-SubCell"/>
</dbReference>
<evidence type="ECO:0000313" key="6">
    <source>
        <dbReference type="Proteomes" id="UP000291084"/>
    </source>
</evidence>
<organism evidence="5 6">
    <name type="scientific">Vigna angularis var. angularis</name>
    <dbReference type="NCBI Taxonomy" id="157739"/>
    <lineage>
        <taxon>Eukaryota</taxon>
        <taxon>Viridiplantae</taxon>
        <taxon>Streptophyta</taxon>
        <taxon>Embryophyta</taxon>
        <taxon>Tracheophyta</taxon>
        <taxon>Spermatophyta</taxon>
        <taxon>Magnoliopsida</taxon>
        <taxon>eudicotyledons</taxon>
        <taxon>Gunneridae</taxon>
        <taxon>Pentapetalae</taxon>
        <taxon>rosids</taxon>
        <taxon>fabids</taxon>
        <taxon>Fabales</taxon>
        <taxon>Fabaceae</taxon>
        <taxon>Papilionoideae</taxon>
        <taxon>50 kb inversion clade</taxon>
        <taxon>NPAAA clade</taxon>
        <taxon>indigoferoid/millettioid clade</taxon>
        <taxon>Phaseoleae</taxon>
        <taxon>Vigna</taxon>
    </lineage>
</organism>
<protein>
    <recommendedName>
        <fullName evidence="7">Protein IDA-LIKE 2</fullName>
    </recommendedName>
</protein>
<reference evidence="5 6" key="1">
    <citation type="journal article" date="2015" name="Sci. Rep.">
        <title>The power of single molecule real-time sequencing technology in the de novo assembly of a eukaryotic genome.</title>
        <authorList>
            <person name="Sakai H."/>
            <person name="Naito K."/>
            <person name="Ogiso-Tanaka E."/>
            <person name="Takahashi Y."/>
            <person name="Iseki K."/>
            <person name="Muto C."/>
            <person name="Satou K."/>
            <person name="Teruya K."/>
            <person name="Shiroma A."/>
            <person name="Shimoji M."/>
            <person name="Hirano T."/>
            <person name="Itoh T."/>
            <person name="Kaga A."/>
            <person name="Tomooka N."/>
        </authorList>
    </citation>
    <scope>NUCLEOTIDE SEQUENCE [LARGE SCALE GENOMIC DNA]</scope>
    <source>
        <strain evidence="6">cv. Shumari</strain>
    </source>
</reference>
<dbReference type="InterPro" id="IPR039639">
    <property type="entry name" value="IDA-like"/>
</dbReference>
<evidence type="ECO:0000256" key="3">
    <source>
        <dbReference type="ARBA" id="ARBA00022729"/>
    </source>
</evidence>
<dbReference type="OrthoDB" id="1935957at2759"/>
<evidence type="ECO:0000256" key="2">
    <source>
        <dbReference type="ARBA" id="ARBA00022525"/>
    </source>
</evidence>
<feature type="signal peptide" evidence="4">
    <location>
        <begin position="1"/>
        <end position="27"/>
    </location>
</feature>
<feature type="chain" id="PRO_5006616936" description="Protein IDA-LIKE 2" evidence="4">
    <location>
        <begin position="28"/>
        <end position="76"/>
    </location>
</feature>
<keyword evidence="2" id="KW-0964">Secreted</keyword>
<accession>A0A0S3RFE8</accession>
<sequence>MVIRSRRHQFLLLLLILFLCTLPHCHGSRTTNVFKFKPKSPHRGHFLGFLPKRMPIPYSSPSKKHNDIGLQSWRSP</sequence>
<keyword evidence="3 4" id="KW-0732">Signal</keyword>
<name>A0A0S3RFE8_PHAAN</name>
<dbReference type="AlphaFoldDB" id="A0A0S3RFE8"/>